<evidence type="ECO:0000256" key="2">
    <source>
        <dbReference type="ARBA" id="ARBA00007165"/>
    </source>
</evidence>
<evidence type="ECO:0000256" key="6">
    <source>
        <dbReference type="RuleBase" id="RU363076"/>
    </source>
</evidence>
<reference evidence="7 8" key="1">
    <citation type="submission" date="2023-02" db="EMBL/GenBank/DDBJ databases">
        <title>Genome Sequence of L. cardiaca H63T.</title>
        <authorList>
            <person name="Lopez A.E."/>
            <person name="Cianciotto N.P."/>
        </authorList>
    </citation>
    <scope>NUCLEOTIDE SEQUENCE [LARGE SCALE GENOMIC DNA]</scope>
    <source>
        <strain evidence="7 8">H63</strain>
    </source>
</reference>
<evidence type="ECO:0000313" key="8">
    <source>
        <dbReference type="Proteomes" id="UP001222087"/>
    </source>
</evidence>
<keyword evidence="3 6" id="KW-0812">Transmembrane</keyword>
<dbReference type="InterPro" id="IPR002994">
    <property type="entry name" value="Surf1/Shy1"/>
</dbReference>
<evidence type="ECO:0000256" key="4">
    <source>
        <dbReference type="ARBA" id="ARBA00022989"/>
    </source>
</evidence>
<protein>
    <recommendedName>
        <fullName evidence="6">SURF1-like protein</fullName>
    </recommendedName>
</protein>
<dbReference type="Pfam" id="PF02104">
    <property type="entry name" value="SURF1"/>
    <property type="match status" value="1"/>
</dbReference>
<dbReference type="InterPro" id="IPR045214">
    <property type="entry name" value="Surf1/Surf4"/>
</dbReference>
<sequence>MVSLTCFNRCFTFNWKMAILTGLAFIFFVRLGFWQLHRADEKKQMLSAQATFANTAPVFWNPTMTMPAQYQRIALKGRFLAENILLDNQHYQHEFGYNVLTPLQLSSGKIVLVDRGWVSGDITRQKFPEPDITDEALSLTGSAYYPSEKSWILGPAFEKKQPHVTLIENIDTKLVSQLLHKPVYPFIIRLDKEMTQGYIREWPVVTMPPERHQAYALQWFAMACVVLILFIALNLKKMNENGKA</sequence>
<dbReference type="RefSeq" id="WP_275090446.1">
    <property type="nucleotide sequence ID" value="NZ_CP119078.1"/>
</dbReference>
<keyword evidence="5 6" id="KW-0472">Membrane</keyword>
<dbReference type="Proteomes" id="UP001222087">
    <property type="component" value="Chromosome"/>
</dbReference>
<name>A0ABY8AVA4_9GAMM</name>
<evidence type="ECO:0000256" key="5">
    <source>
        <dbReference type="ARBA" id="ARBA00023136"/>
    </source>
</evidence>
<evidence type="ECO:0000256" key="3">
    <source>
        <dbReference type="ARBA" id="ARBA00022692"/>
    </source>
</evidence>
<comment type="similarity">
    <text evidence="2 6">Belongs to the SURF1 family.</text>
</comment>
<feature type="transmembrane region" description="Helical" evidence="6">
    <location>
        <begin position="216"/>
        <end position="235"/>
    </location>
</feature>
<dbReference type="PROSITE" id="PS50895">
    <property type="entry name" value="SURF1"/>
    <property type="match status" value="1"/>
</dbReference>
<keyword evidence="4 6" id="KW-1133">Transmembrane helix</keyword>
<proteinExistence type="inferred from homology"/>
<gene>
    <name evidence="7" type="ORF">PXX05_02095</name>
</gene>
<dbReference type="CDD" id="cd06662">
    <property type="entry name" value="SURF1"/>
    <property type="match status" value="1"/>
</dbReference>
<feature type="transmembrane region" description="Helical" evidence="6">
    <location>
        <begin position="17"/>
        <end position="36"/>
    </location>
</feature>
<organism evidence="7 8">
    <name type="scientific">Legionella cardiaca</name>
    <dbReference type="NCBI Taxonomy" id="1071983"/>
    <lineage>
        <taxon>Bacteria</taxon>
        <taxon>Pseudomonadati</taxon>
        <taxon>Pseudomonadota</taxon>
        <taxon>Gammaproteobacteria</taxon>
        <taxon>Legionellales</taxon>
        <taxon>Legionellaceae</taxon>
        <taxon>Legionella</taxon>
    </lineage>
</organism>
<evidence type="ECO:0000256" key="1">
    <source>
        <dbReference type="ARBA" id="ARBA00004370"/>
    </source>
</evidence>
<accession>A0ABY8AVA4</accession>
<evidence type="ECO:0000313" key="7">
    <source>
        <dbReference type="EMBL" id="WED44625.1"/>
    </source>
</evidence>
<dbReference type="PANTHER" id="PTHR23427">
    <property type="entry name" value="SURFEIT LOCUS PROTEIN"/>
    <property type="match status" value="1"/>
</dbReference>
<keyword evidence="8" id="KW-1185">Reference proteome</keyword>
<dbReference type="PANTHER" id="PTHR23427:SF2">
    <property type="entry name" value="SURFEIT LOCUS PROTEIN 1"/>
    <property type="match status" value="1"/>
</dbReference>
<keyword evidence="6" id="KW-1003">Cell membrane</keyword>
<comment type="subcellular location">
    <subcellularLocation>
        <location evidence="6">Cell membrane</location>
        <topology evidence="6">Multi-pass membrane protein</topology>
    </subcellularLocation>
    <subcellularLocation>
        <location evidence="1">Membrane</location>
    </subcellularLocation>
</comment>
<dbReference type="EMBL" id="CP119078">
    <property type="protein sequence ID" value="WED44625.1"/>
    <property type="molecule type" value="Genomic_DNA"/>
</dbReference>